<evidence type="ECO:0000313" key="2">
    <source>
        <dbReference type="EMBL" id="KAF6823780.1"/>
    </source>
</evidence>
<dbReference type="GO" id="GO:0032259">
    <property type="term" value="P:methylation"/>
    <property type="evidence" value="ECO:0007669"/>
    <property type="project" value="UniProtKB-KW"/>
</dbReference>
<evidence type="ECO:0000256" key="1">
    <source>
        <dbReference type="ARBA" id="ARBA00038158"/>
    </source>
</evidence>
<dbReference type="Proteomes" id="UP000639643">
    <property type="component" value="Unassembled WGS sequence"/>
</dbReference>
<dbReference type="GO" id="GO:0008168">
    <property type="term" value="F:methyltransferase activity"/>
    <property type="evidence" value="ECO:0007669"/>
    <property type="project" value="UniProtKB-KW"/>
</dbReference>
<dbReference type="PANTHER" id="PTHR43591">
    <property type="entry name" value="METHYLTRANSFERASE"/>
    <property type="match status" value="1"/>
</dbReference>
<dbReference type="Gene3D" id="3.40.50.150">
    <property type="entry name" value="Vaccinia Virus protein VP39"/>
    <property type="match status" value="1"/>
</dbReference>
<keyword evidence="3" id="KW-1185">Reference proteome</keyword>
<keyword evidence="2" id="KW-0808">Transferase</keyword>
<dbReference type="InterPro" id="IPR029063">
    <property type="entry name" value="SAM-dependent_MTases_sf"/>
</dbReference>
<evidence type="ECO:0000313" key="3">
    <source>
        <dbReference type="Proteomes" id="UP000639643"/>
    </source>
</evidence>
<dbReference type="OrthoDB" id="2013972at2759"/>
<gene>
    <name evidence="2" type="ORF">CMUS01_10550</name>
</gene>
<dbReference type="EMBL" id="WIGM01000491">
    <property type="protein sequence ID" value="KAF6823780.1"/>
    <property type="molecule type" value="Genomic_DNA"/>
</dbReference>
<accession>A0A8H6K2Y8</accession>
<comment type="caution">
    <text evidence="2">The sequence shown here is derived from an EMBL/GenBank/DDBJ whole genome shotgun (WGS) entry which is preliminary data.</text>
</comment>
<dbReference type="CDD" id="cd02440">
    <property type="entry name" value="AdoMet_MTases"/>
    <property type="match status" value="1"/>
</dbReference>
<dbReference type="SUPFAM" id="SSF53335">
    <property type="entry name" value="S-adenosyl-L-methionine-dependent methyltransferases"/>
    <property type="match status" value="1"/>
</dbReference>
<dbReference type="PANTHER" id="PTHR43591:SF31">
    <property type="entry name" value="LAEA-LIKE, PUTATIVE (AFU_ORTHOLOGUE AFUA_8G01930)-RELATED"/>
    <property type="match status" value="1"/>
</dbReference>
<protein>
    <submittedName>
        <fullName evidence="2">Methyltransferase domain-containing protein</fullName>
    </submittedName>
</protein>
<keyword evidence="2" id="KW-0489">Methyltransferase</keyword>
<sequence>MSHVEIPETGIVPDHVVAIAVDDEVVSDDGSSLSGHSIPSSSTSIAASILDYRQENGRTYHAYKDGKYHLPNDERENDRLDLQHNLFLLTFDDKLGNAPPNDPGSKVGRVLDLGAGTGIWAIEFGEEHPEAEVLGMDLSASFPEFTPPNVRFEVDDFEEEWTYSRPFDYIHSRMLNGCVQDWDVYVKKCFDNLTPGGYAEFIETNMSPVSDDGTLRDDSMIMKTVRLLQDASNRSGRPAQDMKMLKDVLVRAGFVDVKLIQHKWPINPWPKDPRHKEIGLWSHENIVPGYEALCLTFLTRSHGWTREEVLVAMAQVRKEFRDLRIHAYYPLFSVYGRKPTEKETTPAA</sequence>
<reference evidence="2" key="1">
    <citation type="journal article" date="2020" name="Phytopathology">
        <title>Genome Sequence Resources of Colletotrichum truncatum, C. plurivorum, C. musicola, and C. sojae: Four Species Pathogenic to Soybean (Glycine max).</title>
        <authorList>
            <person name="Rogerio F."/>
            <person name="Boufleur T.R."/>
            <person name="Ciampi-Guillardi M."/>
            <person name="Sukno S.A."/>
            <person name="Thon M.R."/>
            <person name="Massola Junior N.S."/>
            <person name="Baroncelli R."/>
        </authorList>
    </citation>
    <scope>NUCLEOTIDE SEQUENCE</scope>
    <source>
        <strain evidence="2">LFN0074</strain>
    </source>
</reference>
<organism evidence="2 3">
    <name type="scientific">Colletotrichum musicola</name>
    <dbReference type="NCBI Taxonomy" id="2175873"/>
    <lineage>
        <taxon>Eukaryota</taxon>
        <taxon>Fungi</taxon>
        <taxon>Dikarya</taxon>
        <taxon>Ascomycota</taxon>
        <taxon>Pezizomycotina</taxon>
        <taxon>Sordariomycetes</taxon>
        <taxon>Hypocreomycetidae</taxon>
        <taxon>Glomerellales</taxon>
        <taxon>Glomerellaceae</taxon>
        <taxon>Colletotrichum</taxon>
        <taxon>Colletotrichum orchidearum species complex</taxon>
    </lineage>
</organism>
<dbReference type="AlphaFoldDB" id="A0A8H6K2Y8"/>
<name>A0A8H6K2Y8_9PEZI</name>
<dbReference type="Pfam" id="PF13489">
    <property type="entry name" value="Methyltransf_23"/>
    <property type="match status" value="1"/>
</dbReference>
<proteinExistence type="inferred from homology"/>
<comment type="similarity">
    <text evidence="1">Belongs to the methyltransferase superfamily. LaeA methyltransferase family.</text>
</comment>